<keyword evidence="1" id="KW-0820">tRNA-binding</keyword>
<dbReference type="Gene3D" id="3.20.20.70">
    <property type="entry name" value="Aldolase class I"/>
    <property type="match status" value="1"/>
</dbReference>
<proteinExistence type="predicted"/>
<keyword evidence="2" id="KW-0521">NADP</keyword>
<protein>
    <recommendedName>
        <fullName evidence="4">DUS-like FMN-binding domain-containing protein</fullName>
    </recommendedName>
</protein>
<dbReference type="SUPFAM" id="SSF51395">
    <property type="entry name" value="FMN-linked oxidoreductases"/>
    <property type="match status" value="1"/>
</dbReference>
<dbReference type="InterPro" id="IPR013785">
    <property type="entry name" value="Aldolase_TIM"/>
</dbReference>
<evidence type="ECO:0000256" key="2">
    <source>
        <dbReference type="ARBA" id="ARBA00022857"/>
    </source>
</evidence>
<gene>
    <name evidence="5" type="ORF">CTEN210_16094</name>
</gene>
<keyword evidence="6" id="KW-1185">Reference proteome</keyword>
<evidence type="ECO:0000256" key="3">
    <source>
        <dbReference type="ARBA" id="ARBA00022884"/>
    </source>
</evidence>
<evidence type="ECO:0000313" key="5">
    <source>
        <dbReference type="EMBL" id="GFH59618.1"/>
    </source>
</evidence>
<evidence type="ECO:0000313" key="6">
    <source>
        <dbReference type="Proteomes" id="UP001054902"/>
    </source>
</evidence>
<dbReference type="GO" id="GO:0000049">
    <property type="term" value="F:tRNA binding"/>
    <property type="evidence" value="ECO:0007669"/>
    <property type="project" value="UniProtKB-KW"/>
</dbReference>
<dbReference type="PANTHER" id="PTHR42907">
    <property type="entry name" value="FMN-LINKED OXIDOREDUCTASES SUPERFAMILY PROTEIN"/>
    <property type="match status" value="1"/>
</dbReference>
<evidence type="ECO:0000259" key="4">
    <source>
        <dbReference type="Pfam" id="PF01207"/>
    </source>
</evidence>
<dbReference type="GO" id="GO:0017150">
    <property type="term" value="F:tRNA dihydrouridine synthase activity"/>
    <property type="evidence" value="ECO:0007669"/>
    <property type="project" value="InterPro"/>
</dbReference>
<dbReference type="InterPro" id="IPR035587">
    <property type="entry name" value="DUS-like_FMN-bd"/>
</dbReference>
<dbReference type="EMBL" id="BLLK01000069">
    <property type="protein sequence ID" value="GFH59618.1"/>
    <property type="molecule type" value="Genomic_DNA"/>
</dbReference>
<feature type="domain" description="DUS-like FMN-binding" evidence="4">
    <location>
        <begin position="195"/>
        <end position="271"/>
    </location>
</feature>
<reference evidence="5 6" key="1">
    <citation type="journal article" date="2021" name="Sci. Rep.">
        <title>The genome of the diatom Chaetoceros tenuissimus carries an ancient integrated fragment of an extant virus.</title>
        <authorList>
            <person name="Hongo Y."/>
            <person name="Kimura K."/>
            <person name="Takaki Y."/>
            <person name="Yoshida Y."/>
            <person name="Baba S."/>
            <person name="Kobayashi G."/>
            <person name="Nagasaki K."/>
            <person name="Hano T."/>
            <person name="Tomaru Y."/>
        </authorList>
    </citation>
    <scope>NUCLEOTIDE SEQUENCE [LARGE SCALE GENOMIC DNA]</scope>
    <source>
        <strain evidence="5 6">NIES-3715</strain>
    </source>
</reference>
<dbReference type="Proteomes" id="UP001054902">
    <property type="component" value="Unassembled WGS sequence"/>
</dbReference>
<sequence length="561" mass="63458">MKDTTGVASQPAKQKELHIAPMLDVTQPEFLNFFRILTKRAVLWTEMVVDDTILHSQHLDHHLNYNPELNPIICQIGGRSQSSCQQAMSVILNKYNTCERGYDEINLNIDCPSSRVSGERKFGAILMHDKQAAVDVMQGMHAASTTHYQNLQQLDESIHERKEPVPISIKTRVGIEMDDGEKLDTFDHLVDFTNRIRMGKNEAYSDRRDSSETICKRFYIHARRCVIGGLTPAQNRIVPCLNYPRVYNLCRQFPDCEFVMNGGISGLKAAKLLCRGTAFSECSNRMDNDDAHNVHNLEISVTEDEHSVGNSDHNSTIAVDNVDSTHDKMQSEHESMHRDTANGPCTICNTNNGGCIAPPVVAPDNLVGCMLGRACMENPAMFWDVDRYFYGEESNPCQTRREVLEKFSEYLERTYPRRCCDDDDRKTSRLPAPSVDMRSDGGCFLCQEFYGSGEQIKNDPEGAIRKQQKEKITARAIGRCLKPVRGLFFGLPKGKQFRLECDRMNRDTKIRNCGPGYILRKIMTSMPQELLDQPFVKTEDLKDEDVIVHVAPVNCRGGCNA</sequence>
<accession>A0AAD3D885</accession>
<dbReference type="AlphaFoldDB" id="A0AAD3D885"/>
<dbReference type="PANTHER" id="PTHR42907:SF1">
    <property type="entry name" value="FMN-LINKED OXIDOREDUCTASES SUPERFAMILY PROTEIN"/>
    <property type="match status" value="1"/>
</dbReference>
<dbReference type="Pfam" id="PF01207">
    <property type="entry name" value="Dus"/>
    <property type="match status" value="2"/>
</dbReference>
<keyword evidence="3" id="KW-0694">RNA-binding</keyword>
<comment type="caution">
    <text evidence="5">The sequence shown here is derived from an EMBL/GenBank/DDBJ whole genome shotgun (WGS) entry which is preliminary data.</text>
</comment>
<name>A0AAD3D885_9STRA</name>
<dbReference type="InterPro" id="IPR004653">
    <property type="entry name" value="DusA"/>
</dbReference>
<organism evidence="5 6">
    <name type="scientific">Chaetoceros tenuissimus</name>
    <dbReference type="NCBI Taxonomy" id="426638"/>
    <lineage>
        <taxon>Eukaryota</taxon>
        <taxon>Sar</taxon>
        <taxon>Stramenopiles</taxon>
        <taxon>Ochrophyta</taxon>
        <taxon>Bacillariophyta</taxon>
        <taxon>Coscinodiscophyceae</taxon>
        <taxon>Chaetocerotophycidae</taxon>
        <taxon>Chaetocerotales</taxon>
        <taxon>Chaetocerotaceae</taxon>
        <taxon>Chaetoceros</taxon>
    </lineage>
</organism>
<feature type="domain" description="DUS-like FMN-binding" evidence="4">
    <location>
        <begin position="19"/>
        <end position="182"/>
    </location>
</feature>
<evidence type="ECO:0000256" key="1">
    <source>
        <dbReference type="ARBA" id="ARBA00022555"/>
    </source>
</evidence>